<keyword evidence="9" id="KW-0560">Oxidoreductase</keyword>
<dbReference type="OrthoDB" id="1069523at2759"/>
<evidence type="ECO:0000313" key="16">
    <source>
        <dbReference type="EMBL" id="KAF7144690.1"/>
    </source>
</evidence>
<comment type="catalytic activity">
    <reaction evidence="14">
        <text>a 9-cis-epoxycarotenoid + O2 = a 12'-apo-carotenal + 2-cis,4-trans-xanthoxin</text>
        <dbReference type="Rhea" id="RHEA:23328"/>
        <dbReference type="ChEBI" id="CHEBI:15379"/>
        <dbReference type="ChEBI" id="CHEBI:32304"/>
        <dbReference type="ChEBI" id="CHEBI:51972"/>
        <dbReference type="ChEBI" id="CHEBI:51973"/>
        <dbReference type="EC" id="1.13.11.51"/>
    </reaction>
</comment>
<evidence type="ECO:0000256" key="11">
    <source>
        <dbReference type="ARBA" id="ARBA00035929"/>
    </source>
</evidence>
<evidence type="ECO:0000256" key="2">
    <source>
        <dbReference type="ARBA" id="ARBA00006787"/>
    </source>
</evidence>
<comment type="cofactor">
    <cofactor evidence="15">
        <name>Fe(2+)</name>
        <dbReference type="ChEBI" id="CHEBI:29033"/>
    </cofactor>
    <text evidence="15">Binds 1 Fe(2+) ion per subunit.</text>
</comment>
<evidence type="ECO:0000256" key="15">
    <source>
        <dbReference type="PIRSR" id="PIRSR604294-1"/>
    </source>
</evidence>
<dbReference type="GO" id="GO:0009688">
    <property type="term" value="P:abscisic acid biosynthetic process"/>
    <property type="evidence" value="ECO:0007669"/>
    <property type="project" value="UniProtKB-KW"/>
</dbReference>
<dbReference type="AlphaFoldDB" id="A0A834GZE1"/>
<evidence type="ECO:0000256" key="8">
    <source>
        <dbReference type="ARBA" id="ARBA00022964"/>
    </source>
</evidence>
<evidence type="ECO:0000256" key="13">
    <source>
        <dbReference type="ARBA" id="ARBA00039007"/>
    </source>
</evidence>
<keyword evidence="8" id="KW-0223">Dioxygenase</keyword>
<evidence type="ECO:0000256" key="14">
    <source>
        <dbReference type="ARBA" id="ARBA00048369"/>
    </source>
</evidence>
<keyword evidence="4" id="KW-0934">Plastid</keyword>
<keyword evidence="6" id="KW-0937">Abscisic acid biosynthesis</keyword>
<dbReference type="GO" id="GO:0046872">
    <property type="term" value="F:metal ion binding"/>
    <property type="evidence" value="ECO:0007669"/>
    <property type="project" value="UniProtKB-KW"/>
</dbReference>
<evidence type="ECO:0000256" key="12">
    <source>
        <dbReference type="ARBA" id="ARBA00036784"/>
    </source>
</evidence>
<dbReference type="Pfam" id="PF03055">
    <property type="entry name" value="RPE65"/>
    <property type="match status" value="1"/>
</dbReference>
<keyword evidence="5 15" id="KW-0479">Metal-binding</keyword>
<feature type="binding site" evidence="15">
    <location>
        <position position="108"/>
    </location>
    <ligand>
        <name>Fe cation</name>
        <dbReference type="ChEBI" id="CHEBI:24875"/>
        <note>catalytic</note>
    </ligand>
</feature>
<dbReference type="PANTHER" id="PTHR10543:SF26">
    <property type="entry name" value="9-CIS-EPOXYCAROTENOID DIOXYGENASE NCED3, CHLOROPLASTIC"/>
    <property type="match status" value="1"/>
</dbReference>
<comment type="catalytic activity">
    <reaction evidence="12">
        <text>9'-cis-neoxanthin + O2 = (3S,5R,6R)-3,5-dihydroxy-6,7-didehydro-5,6-dihydro-12'-apo-beta-caroten-12'-al + 2-cis,4-trans-xanthoxin</text>
        <dbReference type="Rhea" id="RHEA:19677"/>
        <dbReference type="ChEBI" id="CHEBI:15379"/>
        <dbReference type="ChEBI" id="CHEBI:32304"/>
        <dbReference type="ChEBI" id="CHEBI:34596"/>
        <dbReference type="ChEBI" id="CHEBI:35306"/>
        <dbReference type="EC" id="1.13.11.51"/>
    </reaction>
</comment>
<keyword evidence="10 15" id="KW-0408">Iron</keyword>
<accession>A0A834GZE1</accession>
<protein>
    <recommendedName>
        <fullName evidence="13">9-cis-epoxycarotenoid dioxygenase</fullName>
        <ecNumber evidence="13">1.13.11.51</ecNumber>
    </recommendedName>
</protein>
<keyword evidence="3" id="KW-0150">Chloroplast</keyword>
<comment type="similarity">
    <text evidence="2">Belongs to the carotenoid oxygenase family.</text>
</comment>
<evidence type="ECO:0000256" key="1">
    <source>
        <dbReference type="ARBA" id="ARBA00004229"/>
    </source>
</evidence>
<evidence type="ECO:0000256" key="7">
    <source>
        <dbReference type="ARBA" id="ARBA00022946"/>
    </source>
</evidence>
<dbReference type="EC" id="1.13.11.51" evidence="13"/>
<evidence type="ECO:0000313" key="17">
    <source>
        <dbReference type="Proteomes" id="UP000626092"/>
    </source>
</evidence>
<evidence type="ECO:0000256" key="4">
    <source>
        <dbReference type="ARBA" id="ARBA00022640"/>
    </source>
</evidence>
<dbReference type="EMBL" id="WJXA01000004">
    <property type="protein sequence ID" value="KAF7144690.1"/>
    <property type="molecule type" value="Genomic_DNA"/>
</dbReference>
<organism evidence="16 17">
    <name type="scientific">Rhododendron simsii</name>
    <name type="common">Sims's rhododendron</name>
    <dbReference type="NCBI Taxonomy" id="118357"/>
    <lineage>
        <taxon>Eukaryota</taxon>
        <taxon>Viridiplantae</taxon>
        <taxon>Streptophyta</taxon>
        <taxon>Embryophyta</taxon>
        <taxon>Tracheophyta</taxon>
        <taxon>Spermatophyta</taxon>
        <taxon>Magnoliopsida</taxon>
        <taxon>eudicotyledons</taxon>
        <taxon>Gunneridae</taxon>
        <taxon>Pentapetalae</taxon>
        <taxon>asterids</taxon>
        <taxon>Ericales</taxon>
        <taxon>Ericaceae</taxon>
        <taxon>Ericoideae</taxon>
        <taxon>Rhodoreae</taxon>
        <taxon>Rhododendron</taxon>
    </lineage>
</organism>
<evidence type="ECO:0000256" key="5">
    <source>
        <dbReference type="ARBA" id="ARBA00022723"/>
    </source>
</evidence>
<keyword evidence="7" id="KW-0809">Transit peptide</keyword>
<evidence type="ECO:0000256" key="10">
    <source>
        <dbReference type="ARBA" id="ARBA00023004"/>
    </source>
</evidence>
<comment type="subcellular location">
    <subcellularLocation>
        <location evidence="1">Plastid</location>
        <location evidence="1">Chloroplast</location>
    </subcellularLocation>
</comment>
<proteinExistence type="inferred from homology"/>
<dbReference type="Proteomes" id="UP000626092">
    <property type="component" value="Unassembled WGS sequence"/>
</dbReference>
<dbReference type="PANTHER" id="PTHR10543">
    <property type="entry name" value="BETA-CAROTENE DIOXYGENASE"/>
    <property type="match status" value="1"/>
</dbReference>
<reference evidence="16" key="1">
    <citation type="submission" date="2019-11" db="EMBL/GenBank/DDBJ databases">
        <authorList>
            <person name="Liu Y."/>
            <person name="Hou J."/>
            <person name="Li T.-Q."/>
            <person name="Guan C.-H."/>
            <person name="Wu X."/>
            <person name="Wu H.-Z."/>
            <person name="Ling F."/>
            <person name="Zhang R."/>
            <person name="Shi X.-G."/>
            <person name="Ren J.-P."/>
            <person name="Chen E.-F."/>
            <person name="Sun J.-M."/>
        </authorList>
    </citation>
    <scope>NUCLEOTIDE SEQUENCE</scope>
    <source>
        <strain evidence="16">Adult_tree_wgs_1</strain>
        <tissue evidence="16">Leaves</tissue>
    </source>
</reference>
<evidence type="ECO:0000256" key="6">
    <source>
        <dbReference type="ARBA" id="ARBA00022865"/>
    </source>
</evidence>
<name>A0A834GZE1_RHOSS</name>
<sequence>MVNRNRLGRKTQFAYLAIAEPWPKVSGFAKVDLSTGEVKKYIYGEEKYGGEPLFLPRDPNSEIEDDGYILAFVHDEKAWESELQIVNAMTLELEASIKLPSRVPYGFHGTFINSSDLAEQA</sequence>
<dbReference type="GO" id="GO:0016121">
    <property type="term" value="P:carotene catabolic process"/>
    <property type="evidence" value="ECO:0007669"/>
    <property type="project" value="TreeGrafter"/>
</dbReference>
<evidence type="ECO:0000256" key="3">
    <source>
        <dbReference type="ARBA" id="ARBA00022528"/>
    </source>
</evidence>
<comment type="caution">
    <text evidence="16">The sequence shown here is derived from an EMBL/GenBank/DDBJ whole genome shotgun (WGS) entry which is preliminary data.</text>
</comment>
<dbReference type="GO" id="GO:0045549">
    <property type="term" value="F:9-cis-epoxycarotenoid dioxygenase activity"/>
    <property type="evidence" value="ECO:0007669"/>
    <property type="project" value="UniProtKB-EC"/>
</dbReference>
<gene>
    <name evidence="16" type="ORF">RHSIM_Rhsim04G0033700</name>
</gene>
<evidence type="ECO:0000256" key="9">
    <source>
        <dbReference type="ARBA" id="ARBA00023002"/>
    </source>
</evidence>
<dbReference type="GO" id="GO:0009570">
    <property type="term" value="C:chloroplast stroma"/>
    <property type="evidence" value="ECO:0007669"/>
    <property type="project" value="TreeGrafter"/>
</dbReference>
<keyword evidence="17" id="KW-1185">Reference proteome</keyword>
<dbReference type="InterPro" id="IPR004294">
    <property type="entry name" value="Carotenoid_Oase"/>
</dbReference>
<comment type="catalytic activity">
    <reaction evidence="11">
        <text>9-cis-violaxanthin + O2 = (3S,5R,6S)-5,6-epoxy-3-hydroxy-5,6-dihydro-12'-apo-beta-caroten-12'-al + 2-cis,4-trans-xanthoxin</text>
        <dbReference type="Rhea" id="RHEA:16541"/>
        <dbReference type="ChEBI" id="CHEBI:15379"/>
        <dbReference type="ChEBI" id="CHEBI:32304"/>
        <dbReference type="ChEBI" id="CHEBI:34597"/>
        <dbReference type="ChEBI" id="CHEBI:35305"/>
        <dbReference type="EC" id="1.13.11.51"/>
    </reaction>
</comment>